<name>A0A165VLE9_9AGAM</name>
<dbReference type="InterPro" id="IPR012337">
    <property type="entry name" value="RNaseH-like_sf"/>
</dbReference>
<dbReference type="InterPro" id="IPR050092">
    <property type="entry name" value="RNase_H"/>
</dbReference>
<evidence type="ECO:0000256" key="1">
    <source>
        <dbReference type="ARBA" id="ARBA00000077"/>
    </source>
</evidence>
<gene>
    <name evidence="10" type="ORF">NEOLEDRAFT_1209561</name>
</gene>
<dbReference type="PROSITE" id="PS50879">
    <property type="entry name" value="RNASE_H_1"/>
    <property type="match status" value="1"/>
</dbReference>
<evidence type="ECO:0000256" key="3">
    <source>
        <dbReference type="ARBA" id="ARBA00012180"/>
    </source>
</evidence>
<evidence type="ECO:0000256" key="8">
    <source>
        <dbReference type="SAM" id="MobiDB-lite"/>
    </source>
</evidence>
<dbReference type="CDD" id="cd09280">
    <property type="entry name" value="RNase_HI_eukaryote_like"/>
    <property type="match status" value="1"/>
</dbReference>
<dbReference type="EC" id="3.1.26.4" evidence="3"/>
<keyword evidence="5" id="KW-0479">Metal-binding</keyword>
<comment type="similarity">
    <text evidence="2">Belongs to the RNase H family.</text>
</comment>
<evidence type="ECO:0000256" key="2">
    <source>
        <dbReference type="ARBA" id="ARBA00005300"/>
    </source>
</evidence>
<dbReference type="Proteomes" id="UP000076761">
    <property type="component" value="Unassembled WGS sequence"/>
</dbReference>
<dbReference type="GO" id="GO:0043137">
    <property type="term" value="P:DNA replication, removal of RNA primer"/>
    <property type="evidence" value="ECO:0007669"/>
    <property type="project" value="TreeGrafter"/>
</dbReference>
<keyword evidence="4" id="KW-0540">Nuclease</keyword>
<dbReference type="STRING" id="1314782.A0A165VLE9"/>
<dbReference type="InParanoid" id="A0A165VLE9"/>
<comment type="catalytic activity">
    <reaction evidence="1">
        <text>Endonucleolytic cleavage to 5'-phosphomonoester.</text>
        <dbReference type="EC" id="3.1.26.4"/>
    </reaction>
</comment>
<accession>A0A165VLE9</accession>
<evidence type="ECO:0000313" key="10">
    <source>
        <dbReference type="EMBL" id="KZT29846.1"/>
    </source>
</evidence>
<dbReference type="GO" id="GO:0003676">
    <property type="term" value="F:nucleic acid binding"/>
    <property type="evidence" value="ECO:0007669"/>
    <property type="project" value="InterPro"/>
</dbReference>
<feature type="region of interest" description="Disordered" evidence="8">
    <location>
        <begin position="229"/>
        <end position="250"/>
    </location>
</feature>
<dbReference type="PANTHER" id="PTHR10642:SF26">
    <property type="entry name" value="RIBONUCLEASE H1"/>
    <property type="match status" value="1"/>
</dbReference>
<dbReference type="OrthoDB" id="2728078at2759"/>
<evidence type="ECO:0000256" key="5">
    <source>
        <dbReference type="ARBA" id="ARBA00022723"/>
    </source>
</evidence>
<evidence type="ECO:0000259" key="9">
    <source>
        <dbReference type="PROSITE" id="PS50879"/>
    </source>
</evidence>
<feature type="domain" description="RNase H type-1" evidence="9">
    <location>
        <begin position="297"/>
        <end position="440"/>
    </location>
</feature>
<dbReference type="InterPro" id="IPR002156">
    <property type="entry name" value="RNaseH_domain"/>
</dbReference>
<dbReference type="PANTHER" id="PTHR10642">
    <property type="entry name" value="RIBONUCLEASE H1"/>
    <property type="match status" value="1"/>
</dbReference>
<sequence>MPKHVEARLGKRARQFIWQDKPFSPTNAETLFAPIDRGGRQLLDLAARNEAITVKDLCEYLIPLGEGRKTWQLLQDALLSLRTPKSGPTLHPAMKINVFLQTWKTSVGAQVQMSPYIRNQLQAAQNYGLRAEGIAFSREILRDMPIWFHAYAAPRMRKMHFSASSKCLLNNHTVRRVRDAENAAACLEHPCHSSSPECGCPHCVDAKTALKCMWPHRCFERARDLLDTLPPKWDPRQHQREDDEHGLPDQFAPPASEEWVQFDTTCITSGPLENSLCIFTSGDPHNDAAPEKDGYDPVHLVTIATDGSCLHNGTAKAVAGAGGFASPGHPANFSLRLPVTLTQSNQCAELLALHQAASFDPPDTQLFIETDSRYAMNAVSKHLHRHEDEGFIGASNGTLIRDTVARLRAREHPTYLKWVKGHAGHERNERADQAAGAGAALQAPSIVDIRPASWLRVSGARVTAVTQALAYRAIRQRKLEKYTSRVRMAMNIELAQDAAEEAFGYRPSEGQIWRSQRSKDVSREVRCFLWMATHDAYMIGEKWLRPSVSVEKQARALCPSCGVLETLAHILTACDSPGQREIWGLVRTLWLKKNRTWYDPSLGLLLACCNRQFKSTSGHLRFGDARLYCILITESMHMIWKLRCERVIQNEGAPFDPAAVRNCWVAAMNRRVNLDCLMTNTKRYKKRATPPARVTATWANVLHDEDNLPPNWARRGGVLVGITRDQVARGVG</sequence>
<organism evidence="10 11">
    <name type="scientific">Neolentinus lepideus HHB14362 ss-1</name>
    <dbReference type="NCBI Taxonomy" id="1314782"/>
    <lineage>
        <taxon>Eukaryota</taxon>
        <taxon>Fungi</taxon>
        <taxon>Dikarya</taxon>
        <taxon>Basidiomycota</taxon>
        <taxon>Agaricomycotina</taxon>
        <taxon>Agaricomycetes</taxon>
        <taxon>Gloeophyllales</taxon>
        <taxon>Gloeophyllaceae</taxon>
        <taxon>Neolentinus</taxon>
    </lineage>
</organism>
<proteinExistence type="inferred from homology"/>
<dbReference type="Gene3D" id="3.30.420.10">
    <property type="entry name" value="Ribonuclease H-like superfamily/Ribonuclease H"/>
    <property type="match status" value="1"/>
</dbReference>
<dbReference type="GO" id="GO:0004523">
    <property type="term" value="F:RNA-DNA hybrid ribonuclease activity"/>
    <property type="evidence" value="ECO:0007669"/>
    <property type="project" value="UniProtKB-EC"/>
</dbReference>
<keyword evidence="7" id="KW-0378">Hydrolase</keyword>
<evidence type="ECO:0000256" key="6">
    <source>
        <dbReference type="ARBA" id="ARBA00022759"/>
    </source>
</evidence>
<protein>
    <recommendedName>
        <fullName evidence="3">ribonuclease H</fullName>
        <ecNumber evidence="3">3.1.26.4</ecNumber>
    </recommendedName>
</protein>
<reference evidence="10 11" key="1">
    <citation type="journal article" date="2016" name="Mol. Biol. Evol.">
        <title>Comparative Genomics of Early-Diverging Mushroom-Forming Fungi Provides Insights into the Origins of Lignocellulose Decay Capabilities.</title>
        <authorList>
            <person name="Nagy L.G."/>
            <person name="Riley R."/>
            <person name="Tritt A."/>
            <person name="Adam C."/>
            <person name="Daum C."/>
            <person name="Floudas D."/>
            <person name="Sun H."/>
            <person name="Yadav J.S."/>
            <person name="Pangilinan J."/>
            <person name="Larsson K.H."/>
            <person name="Matsuura K."/>
            <person name="Barry K."/>
            <person name="Labutti K."/>
            <person name="Kuo R."/>
            <person name="Ohm R.A."/>
            <person name="Bhattacharya S.S."/>
            <person name="Shirouzu T."/>
            <person name="Yoshinaga Y."/>
            <person name="Martin F.M."/>
            <person name="Grigoriev I.V."/>
            <person name="Hibbett D.S."/>
        </authorList>
    </citation>
    <scope>NUCLEOTIDE SEQUENCE [LARGE SCALE GENOMIC DNA]</scope>
    <source>
        <strain evidence="10 11">HHB14362 ss-1</strain>
    </source>
</reference>
<feature type="compositionally biased region" description="Basic and acidic residues" evidence="8">
    <location>
        <begin position="233"/>
        <end position="247"/>
    </location>
</feature>
<keyword evidence="11" id="KW-1185">Reference proteome</keyword>
<dbReference type="AlphaFoldDB" id="A0A165VLE9"/>
<dbReference type="InterPro" id="IPR036397">
    <property type="entry name" value="RNaseH_sf"/>
</dbReference>
<evidence type="ECO:0000313" key="11">
    <source>
        <dbReference type="Proteomes" id="UP000076761"/>
    </source>
</evidence>
<dbReference type="GO" id="GO:0046872">
    <property type="term" value="F:metal ion binding"/>
    <property type="evidence" value="ECO:0007669"/>
    <property type="project" value="UniProtKB-KW"/>
</dbReference>
<dbReference type="EMBL" id="KV425553">
    <property type="protein sequence ID" value="KZT29846.1"/>
    <property type="molecule type" value="Genomic_DNA"/>
</dbReference>
<keyword evidence="6" id="KW-0255">Endonuclease</keyword>
<evidence type="ECO:0000256" key="7">
    <source>
        <dbReference type="ARBA" id="ARBA00022801"/>
    </source>
</evidence>
<dbReference type="SUPFAM" id="SSF53098">
    <property type="entry name" value="Ribonuclease H-like"/>
    <property type="match status" value="1"/>
</dbReference>
<evidence type="ECO:0000256" key="4">
    <source>
        <dbReference type="ARBA" id="ARBA00022722"/>
    </source>
</evidence>
<dbReference type="Pfam" id="PF00075">
    <property type="entry name" value="RNase_H"/>
    <property type="match status" value="1"/>
</dbReference>